<sequence>MIFPILLQALPAADQGIPLPYLPGRDDTIALLLLCCFLLSSYILARSRKFLLQLGKDFIMHRERTSIFATSSGTDIRFLLVLILQTCILAGVYLFICFNSFYPEAVHKFSPPLLLAGYAVTCVVYLLLKWVLYSLLGWIFFDKETTSFWIESYSTLLYYMGFGLFLSILIVVYLNFSLQNCVIIGLILLGLVKILTLYKWIKLFCHNLFGSFLLILYFCALEITPCIIFYSGLTQLNDYLTIKF</sequence>
<dbReference type="AlphaFoldDB" id="A0A9D2KCS7"/>
<dbReference type="Proteomes" id="UP000824108">
    <property type="component" value="Unassembled WGS sequence"/>
</dbReference>
<keyword evidence="1" id="KW-0472">Membrane</keyword>
<keyword evidence="1" id="KW-0812">Transmembrane</keyword>
<keyword evidence="1" id="KW-1133">Transmembrane helix</keyword>
<evidence type="ECO:0000313" key="3">
    <source>
        <dbReference type="Proteomes" id="UP000824108"/>
    </source>
</evidence>
<evidence type="ECO:0000313" key="2">
    <source>
        <dbReference type="EMBL" id="HIZ91864.1"/>
    </source>
</evidence>
<name>A0A9D2KCS7_9BACE</name>
<feature type="transmembrane region" description="Helical" evidence="1">
    <location>
        <begin position="156"/>
        <end position="176"/>
    </location>
</feature>
<feature type="transmembrane region" description="Helical" evidence="1">
    <location>
        <begin position="182"/>
        <end position="201"/>
    </location>
</feature>
<organism evidence="2 3">
    <name type="scientific">Candidatus Bacteroides merdavium</name>
    <dbReference type="NCBI Taxonomy" id="2838472"/>
    <lineage>
        <taxon>Bacteria</taxon>
        <taxon>Pseudomonadati</taxon>
        <taxon>Bacteroidota</taxon>
        <taxon>Bacteroidia</taxon>
        <taxon>Bacteroidales</taxon>
        <taxon>Bacteroidaceae</taxon>
        <taxon>Bacteroides</taxon>
    </lineage>
</organism>
<gene>
    <name evidence="2" type="ORF">H9807_07100</name>
</gene>
<dbReference type="Pfam" id="PF14093">
    <property type="entry name" value="DUF4271"/>
    <property type="match status" value="1"/>
</dbReference>
<feature type="transmembrane region" description="Helical" evidence="1">
    <location>
        <begin position="208"/>
        <end position="230"/>
    </location>
</feature>
<evidence type="ECO:0000256" key="1">
    <source>
        <dbReference type="SAM" id="Phobius"/>
    </source>
</evidence>
<accession>A0A9D2KCS7</accession>
<feature type="transmembrane region" description="Helical" evidence="1">
    <location>
        <begin position="78"/>
        <end position="101"/>
    </location>
</feature>
<protein>
    <submittedName>
        <fullName evidence="2">DUF4271 domain-containing protein</fullName>
    </submittedName>
</protein>
<reference evidence="2" key="2">
    <citation type="submission" date="2021-04" db="EMBL/GenBank/DDBJ databases">
        <authorList>
            <person name="Gilroy R."/>
        </authorList>
    </citation>
    <scope>NUCLEOTIDE SEQUENCE</scope>
    <source>
        <strain evidence="2">CHK118-2852</strain>
    </source>
</reference>
<dbReference type="EMBL" id="DXAV01000058">
    <property type="protein sequence ID" value="HIZ91864.1"/>
    <property type="molecule type" value="Genomic_DNA"/>
</dbReference>
<reference evidence="2" key="1">
    <citation type="journal article" date="2021" name="PeerJ">
        <title>Extensive microbial diversity within the chicken gut microbiome revealed by metagenomics and culture.</title>
        <authorList>
            <person name="Gilroy R."/>
            <person name="Ravi A."/>
            <person name="Getino M."/>
            <person name="Pursley I."/>
            <person name="Horton D.L."/>
            <person name="Alikhan N.F."/>
            <person name="Baker D."/>
            <person name="Gharbi K."/>
            <person name="Hall N."/>
            <person name="Watson M."/>
            <person name="Adriaenssens E.M."/>
            <person name="Foster-Nyarko E."/>
            <person name="Jarju S."/>
            <person name="Secka A."/>
            <person name="Antonio M."/>
            <person name="Oren A."/>
            <person name="Chaudhuri R.R."/>
            <person name="La Ragione R."/>
            <person name="Hildebrand F."/>
            <person name="Pallen M.J."/>
        </authorList>
    </citation>
    <scope>NUCLEOTIDE SEQUENCE</scope>
    <source>
        <strain evidence="2">CHK118-2852</strain>
    </source>
</reference>
<comment type="caution">
    <text evidence="2">The sequence shown here is derived from an EMBL/GenBank/DDBJ whole genome shotgun (WGS) entry which is preliminary data.</text>
</comment>
<proteinExistence type="predicted"/>
<feature type="transmembrane region" description="Helical" evidence="1">
    <location>
        <begin position="28"/>
        <end position="45"/>
    </location>
</feature>
<feature type="transmembrane region" description="Helical" evidence="1">
    <location>
        <begin position="113"/>
        <end position="136"/>
    </location>
</feature>
<dbReference type="InterPro" id="IPR025367">
    <property type="entry name" value="DUF4271"/>
</dbReference>